<evidence type="ECO:0000256" key="4">
    <source>
        <dbReference type="ARBA" id="ARBA00023136"/>
    </source>
</evidence>
<feature type="transmembrane region" description="Helical" evidence="5">
    <location>
        <begin position="265"/>
        <end position="290"/>
    </location>
</feature>
<evidence type="ECO:0000313" key="7">
    <source>
        <dbReference type="EMBL" id="QLK25913.1"/>
    </source>
</evidence>
<feature type="transmembrane region" description="Helical" evidence="5">
    <location>
        <begin position="89"/>
        <end position="107"/>
    </location>
</feature>
<organism evidence="7 8">
    <name type="scientific">Natrinema zhouii</name>
    <dbReference type="NCBI Taxonomy" id="1710539"/>
    <lineage>
        <taxon>Archaea</taxon>
        <taxon>Methanobacteriati</taxon>
        <taxon>Methanobacteriota</taxon>
        <taxon>Stenosarchaea group</taxon>
        <taxon>Halobacteria</taxon>
        <taxon>Halobacteriales</taxon>
        <taxon>Natrialbaceae</taxon>
        <taxon>Natrinema</taxon>
    </lineage>
</organism>
<evidence type="ECO:0000256" key="3">
    <source>
        <dbReference type="ARBA" id="ARBA00022989"/>
    </source>
</evidence>
<feature type="transmembrane region" description="Helical" evidence="5">
    <location>
        <begin position="139"/>
        <end position="157"/>
    </location>
</feature>
<reference evidence="7 8" key="1">
    <citation type="submission" date="2020-07" db="EMBL/GenBank/DDBJ databases">
        <title>Natrinema (YPL30) sp. nov. and Haloterrigena xxxxxx (YPL8) sp. nov., isolated from a salt mine.</title>
        <authorList>
            <person name="Cui H."/>
        </authorList>
    </citation>
    <scope>NUCLEOTIDE SEQUENCE [LARGE SCALE GENOMIC DNA]</scope>
    <source>
        <strain evidence="7 8">YPL13</strain>
    </source>
</reference>
<evidence type="ECO:0000256" key="5">
    <source>
        <dbReference type="SAM" id="Phobius"/>
    </source>
</evidence>
<evidence type="ECO:0000256" key="1">
    <source>
        <dbReference type="ARBA" id="ARBA00004127"/>
    </source>
</evidence>
<keyword evidence="8" id="KW-1185">Reference proteome</keyword>
<dbReference type="Pfam" id="PF05090">
    <property type="entry name" value="HTTM"/>
    <property type="match status" value="1"/>
</dbReference>
<protein>
    <submittedName>
        <fullName evidence="7">HTTM domain-containing protein</fullName>
    </submittedName>
</protein>
<feature type="transmembrane region" description="Helical" evidence="5">
    <location>
        <begin position="235"/>
        <end position="253"/>
    </location>
</feature>
<feature type="domain" description="HTTM-like" evidence="6">
    <location>
        <begin position="27"/>
        <end position="294"/>
    </location>
</feature>
<dbReference type="InterPro" id="IPR052964">
    <property type="entry name" value="Sporulation_signal_mat"/>
</dbReference>
<name>A0A7D6CR89_9EURY</name>
<dbReference type="AlphaFoldDB" id="A0A7D6CR89"/>
<gene>
    <name evidence="7" type="ORF">HYG81_17840</name>
</gene>
<keyword evidence="4 5" id="KW-0472">Membrane</keyword>
<dbReference type="OrthoDB" id="327281at2157"/>
<dbReference type="KEGG" id="nay:HYG81_17840"/>
<dbReference type="PANTHER" id="PTHR39535">
    <property type="entry name" value="SPORULATION-DELAYING PROTEIN SDPB"/>
    <property type="match status" value="1"/>
</dbReference>
<evidence type="ECO:0000259" key="6">
    <source>
        <dbReference type="SMART" id="SM00752"/>
    </source>
</evidence>
<proteinExistence type="predicted"/>
<dbReference type="InterPro" id="IPR053934">
    <property type="entry name" value="HTTM_dom"/>
</dbReference>
<keyword evidence="3 5" id="KW-1133">Transmembrane helix</keyword>
<accession>A0A7D6CR89</accession>
<dbReference type="EMBL" id="CP059154">
    <property type="protein sequence ID" value="QLK25913.1"/>
    <property type="molecule type" value="Genomic_DNA"/>
</dbReference>
<evidence type="ECO:0000256" key="2">
    <source>
        <dbReference type="ARBA" id="ARBA00022692"/>
    </source>
</evidence>
<dbReference type="PANTHER" id="PTHR39535:SF2">
    <property type="entry name" value="HTTM DOMAIN-CONTAINING PROTEIN"/>
    <property type="match status" value="1"/>
</dbReference>
<dbReference type="InterPro" id="IPR011020">
    <property type="entry name" value="HTTM-like"/>
</dbReference>
<dbReference type="RefSeq" id="WP_180841094.1">
    <property type="nucleotide sequence ID" value="NZ_CP059154.1"/>
</dbReference>
<dbReference type="Proteomes" id="UP000510869">
    <property type="component" value="Chromosome"/>
</dbReference>
<sequence length="519" mass="58011">MPQATSTNVRDRVTDTLDRVAGAIERRFEIDLRALAAFRIAVGTLLIVDLLLRSRSLTAFYTDDGVLPREALFSDYSAVYSLHAISGEAWAQILLFFVAGAFALAVLVGYRTRLATIVSWLLLVSLHVRNPMILNGGDIMLRMLLLWGIFLPLGERWSIDARRIERDRAAVSSVGTMAVLTQVLLMYVTNAIHKSRSDAWMSGNAVVEIFQADQFTILLGNAIADQVPLLRAFTHLWMVLILLSPLLIVLVGYRRAAFASLFVGMHLGMFVTIQVGLFPLISVAGLLLFYPSAVWDDLTALATRVGITPRLHGGLIRLQRDFPQFSLPLLRSVREAVPSPSPAAITSRGRVLFSTVVPWLFLVLVVLANAQAVDYTEVPDPAEQVLETTHAEQSWRMFAPNPISNARWLVVPGELEDGTEADALYGSAVDWDRPPSVDETYETSRWRKYIATMRYTDNENHRSYFANHLCGRWNATHETGVDRLTIYGMTDRAGPSEEPDIARYELLEYDCSGEFIQHD</sequence>
<evidence type="ECO:0000313" key="8">
    <source>
        <dbReference type="Proteomes" id="UP000510869"/>
    </source>
</evidence>
<keyword evidence="2 5" id="KW-0812">Transmembrane</keyword>
<feature type="transmembrane region" description="Helical" evidence="5">
    <location>
        <begin position="169"/>
        <end position="188"/>
    </location>
</feature>
<dbReference type="GO" id="GO:0012505">
    <property type="term" value="C:endomembrane system"/>
    <property type="evidence" value="ECO:0007669"/>
    <property type="project" value="UniProtKB-SubCell"/>
</dbReference>
<comment type="subcellular location">
    <subcellularLocation>
        <location evidence="1">Endomembrane system</location>
        <topology evidence="1">Multi-pass membrane protein</topology>
    </subcellularLocation>
</comment>
<feature type="transmembrane region" description="Helical" evidence="5">
    <location>
        <begin position="34"/>
        <end position="52"/>
    </location>
</feature>
<dbReference type="SMART" id="SM00752">
    <property type="entry name" value="HTTM"/>
    <property type="match status" value="1"/>
</dbReference>
<feature type="transmembrane region" description="Helical" evidence="5">
    <location>
        <begin position="351"/>
        <end position="370"/>
    </location>
</feature>
<dbReference type="GeneID" id="56145107"/>